<dbReference type="AlphaFoldDB" id="A0A0D2ATC9"/>
<dbReference type="VEuPathDB" id="FungiDB:PV08_11739"/>
<keyword evidence="4" id="KW-1185">Reference proteome</keyword>
<evidence type="ECO:0000256" key="2">
    <source>
        <dbReference type="SAM" id="MobiDB-lite"/>
    </source>
</evidence>
<name>A0A0D2ATC9_9EURO</name>
<keyword evidence="1" id="KW-0175">Coiled coil</keyword>
<dbReference type="RefSeq" id="XP_016230179.1">
    <property type="nucleotide sequence ID" value="XM_016386047.1"/>
</dbReference>
<feature type="region of interest" description="Disordered" evidence="2">
    <location>
        <begin position="130"/>
        <end position="177"/>
    </location>
</feature>
<evidence type="ECO:0000313" key="3">
    <source>
        <dbReference type="EMBL" id="KIW09963.1"/>
    </source>
</evidence>
<dbReference type="Proteomes" id="UP000053328">
    <property type="component" value="Unassembled WGS sequence"/>
</dbReference>
<gene>
    <name evidence="3" type="ORF">PV08_11739</name>
</gene>
<protein>
    <submittedName>
        <fullName evidence="3">Uncharacterized protein</fullName>
    </submittedName>
</protein>
<feature type="region of interest" description="Disordered" evidence="2">
    <location>
        <begin position="32"/>
        <end position="91"/>
    </location>
</feature>
<feature type="compositionally biased region" description="Polar residues" evidence="2">
    <location>
        <begin position="568"/>
        <end position="577"/>
    </location>
</feature>
<feature type="compositionally biased region" description="Basic residues" evidence="2">
    <location>
        <begin position="135"/>
        <end position="144"/>
    </location>
</feature>
<feature type="compositionally biased region" description="Basic and acidic residues" evidence="2">
    <location>
        <begin position="549"/>
        <end position="565"/>
    </location>
</feature>
<dbReference type="OrthoDB" id="4161586at2759"/>
<evidence type="ECO:0000313" key="4">
    <source>
        <dbReference type="Proteomes" id="UP000053328"/>
    </source>
</evidence>
<reference evidence="3 4" key="1">
    <citation type="submission" date="2015-01" db="EMBL/GenBank/DDBJ databases">
        <title>The Genome Sequence of Exophiala spinifera CBS89968.</title>
        <authorList>
            <consortium name="The Broad Institute Genomics Platform"/>
            <person name="Cuomo C."/>
            <person name="de Hoog S."/>
            <person name="Gorbushina A."/>
            <person name="Stielow B."/>
            <person name="Teixiera M."/>
            <person name="Abouelleil A."/>
            <person name="Chapman S.B."/>
            <person name="Priest M."/>
            <person name="Young S.K."/>
            <person name="Wortman J."/>
            <person name="Nusbaum C."/>
            <person name="Birren B."/>
        </authorList>
    </citation>
    <scope>NUCLEOTIDE SEQUENCE [LARGE SCALE GENOMIC DNA]</scope>
    <source>
        <strain evidence="3 4">CBS 89968</strain>
    </source>
</reference>
<proteinExistence type="predicted"/>
<feature type="region of interest" description="Disordered" evidence="2">
    <location>
        <begin position="523"/>
        <end position="577"/>
    </location>
</feature>
<sequence>MVDLEVLARHIADLTKMKQDLQNVRLRAVRIQGGAGKGSSPSHSSHEETPHTAPQKERRKAPSNRRRDGGIPTETGRSDSADSSSEEDMSVIDPVPTQRQESMIWWFETFGILGLAHRVNGIAQEEKQAEILTSRRGKRKRPRRDRSSNDDGYDEQGNVDRESDSPDDDDIDHDTGGHKSWDIVINDYRQGGKSRMIYYLSSIPSELLLALLEGNIPSKMQNPQFREDFRSYTQLRQGPGSYVVYIALTDPKTQTQPGQGTRNHIGRSFSLEQLSTVVDELKEYINVDTASVQSQEKAKAIDAKLGQVKAPIGYKHARRYGSGSDRTGFNKHQGFIERIEEMYWKYSAELLEEGKHHLLRKPLERCFAYVGLAVNVQNRVPQHWSVNKSGSPVLGLMRALASYLFDTQYGIEESSYMIFRATRSDDIKLLEIVTSILASSFIWDGGLNITHAGTSIGASDWSDPRVVDKMQKFADNISQSGMMDRHIADDDEKVQSARLVMSIWSEYDSVDQALQAIASGRRPIGLTTDGTNRGEAQDGSPRQWQGRLRPRESQDNATRRARIADHGTMSSVESSSDQMEVSYDDDTAACLDPNVKGKQPLRNQPLPNEEVLEGVEVEQMLDQFIEKCKDLEELIEMLEDLHNLSEASKAYMALVADAKPQVFKWLLMESTR</sequence>
<evidence type="ECO:0000256" key="1">
    <source>
        <dbReference type="SAM" id="Coils"/>
    </source>
</evidence>
<dbReference type="HOGENOM" id="CLU_408839_0_0_1"/>
<organism evidence="3 4">
    <name type="scientific">Exophiala spinifera</name>
    <dbReference type="NCBI Taxonomy" id="91928"/>
    <lineage>
        <taxon>Eukaryota</taxon>
        <taxon>Fungi</taxon>
        <taxon>Dikarya</taxon>
        <taxon>Ascomycota</taxon>
        <taxon>Pezizomycotina</taxon>
        <taxon>Eurotiomycetes</taxon>
        <taxon>Chaetothyriomycetidae</taxon>
        <taxon>Chaetothyriales</taxon>
        <taxon>Herpotrichiellaceae</taxon>
        <taxon>Exophiala</taxon>
    </lineage>
</organism>
<dbReference type="EMBL" id="KN847501">
    <property type="protein sequence ID" value="KIW09963.1"/>
    <property type="molecule type" value="Genomic_DNA"/>
</dbReference>
<feature type="coiled-coil region" evidence="1">
    <location>
        <begin position="621"/>
        <end position="648"/>
    </location>
</feature>
<dbReference type="GeneID" id="27338822"/>
<accession>A0A0D2ATC9</accession>
<feature type="compositionally biased region" description="Basic and acidic residues" evidence="2">
    <location>
        <begin position="44"/>
        <end position="56"/>
    </location>
</feature>